<comment type="caution">
    <text evidence="1">The sequence shown here is derived from an EMBL/GenBank/DDBJ whole genome shotgun (WGS) entry which is preliminary data.</text>
</comment>
<evidence type="ECO:0000313" key="1">
    <source>
        <dbReference type="EMBL" id="HIH10545.1"/>
    </source>
</evidence>
<dbReference type="Proteomes" id="UP000565078">
    <property type="component" value="Unassembled WGS sequence"/>
</dbReference>
<name>A0A7J4J2A3_9ARCH</name>
<sequence>MGMSIKTTVFPLRVSLKKKETWDLVVEVANEDAREKKVSVRIELPAEASFGTVGGNAVIEKRIDNYRALGTIQLKMPVYISNRANEGVFSGKVKVAEHFNDYDYIEKSYSKDIPLRIVQ</sequence>
<proteinExistence type="predicted"/>
<evidence type="ECO:0000313" key="2">
    <source>
        <dbReference type="Proteomes" id="UP000565078"/>
    </source>
</evidence>
<organism evidence="1 2">
    <name type="scientific">Candidatus Iainarchaeum sp</name>
    <dbReference type="NCBI Taxonomy" id="3101447"/>
    <lineage>
        <taxon>Archaea</taxon>
        <taxon>Candidatus Iainarchaeota</taxon>
        <taxon>Candidatus Iainarchaeia</taxon>
        <taxon>Candidatus Iainarchaeales</taxon>
        <taxon>Candidatus Iainarchaeaceae</taxon>
        <taxon>Candidatus Iainarchaeum</taxon>
    </lineage>
</organism>
<reference evidence="2" key="1">
    <citation type="journal article" date="2020" name="bioRxiv">
        <title>A rank-normalized archaeal taxonomy based on genome phylogeny resolves widespread incomplete and uneven classifications.</title>
        <authorList>
            <person name="Rinke C."/>
            <person name="Chuvochina M."/>
            <person name="Mussig A.J."/>
            <person name="Chaumeil P.-A."/>
            <person name="Waite D.W."/>
            <person name="Whitman W.B."/>
            <person name="Parks D.H."/>
            <person name="Hugenholtz P."/>
        </authorList>
    </citation>
    <scope>NUCLEOTIDE SEQUENCE [LARGE SCALE GENOMIC DNA]</scope>
</reference>
<protein>
    <submittedName>
        <fullName evidence="1">Uncharacterized protein</fullName>
    </submittedName>
</protein>
<dbReference type="AlphaFoldDB" id="A0A7J4J2A3"/>
<dbReference type="EMBL" id="DUGC01000123">
    <property type="protein sequence ID" value="HIH10545.1"/>
    <property type="molecule type" value="Genomic_DNA"/>
</dbReference>
<accession>A0A7J4J2A3</accession>
<gene>
    <name evidence="1" type="ORF">HA254_07830</name>
</gene>